<keyword evidence="7 11" id="KW-1133">Transmembrane helix</keyword>
<dbReference type="GO" id="GO:0012505">
    <property type="term" value="C:endomembrane system"/>
    <property type="evidence" value="ECO:0007669"/>
    <property type="project" value="UniProtKB-SubCell"/>
</dbReference>
<evidence type="ECO:0000256" key="7">
    <source>
        <dbReference type="ARBA" id="ARBA00022989"/>
    </source>
</evidence>
<feature type="transmembrane region" description="Helical" evidence="11">
    <location>
        <begin position="71"/>
        <end position="89"/>
    </location>
</feature>
<evidence type="ECO:0000256" key="8">
    <source>
        <dbReference type="ARBA" id="ARBA00023065"/>
    </source>
</evidence>
<keyword evidence="6" id="KW-1278">Translocase</keyword>
<dbReference type="AlphaFoldDB" id="A0AAV1SNL0"/>
<evidence type="ECO:0000256" key="2">
    <source>
        <dbReference type="ARBA" id="ARBA00013242"/>
    </source>
</evidence>
<gene>
    <name evidence="13" type="ORF">DCAF_LOCUS25499</name>
</gene>
<dbReference type="GO" id="GO:0016020">
    <property type="term" value="C:membrane"/>
    <property type="evidence" value="ECO:0007669"/>
    <property type="project" value="InterPro"/>
</dbReference>
<dbReference type="Proteomes" id="UP001314170">
    <property type="component" value="Unassembled WGS sequence"/>
</dbReference>
<accession>A0AAV1SNL0</accession>
<dbReference type="InterPro" id="IPR013934">
    <property type="entry name" value="Utp13_C"/>
</dbReference>
<feature type="domain" description="U3 small nucleolar RNA-associated protein 13 C-terminal" evidence="12">
    <location>
        <begin position="105"/>
        <end position="143"/>
    </location>
</feature>
<keyword evidence="8" id="KW-0406">Ion transport</keyword>
<proteinExistence type="predicted"/>
<keyword evidence="4 11" id="KW-0812">Transmembrane</keyword>
<dbReference type="EC" id="7.1.3.1" evidence="2"/>
<evidence type="ECO:0000256" key="5">
    <source>
        <dbReference type="ARBA" id="ARBA00022842"/>
    </source>
</evidence>
<dbReference type="GO" id="GO:0004427">
    <property type="term" value="F:inorganic diphosphate phosphatase activity"/>
    <property type="evidence" value="ECO:0007669"/>
    <property type="project" value="InterPro"/>
</dbReference>
<dbReference type="EMBL" id="CAWUPB010001195">
    <property type="protein sequence ID" value="CAK7355106.1"/>
    <property type="molecule type" value="Genomic_DNA"/>
</dbReference>
<evidence type="ECO:0000313" key="13">
    <source>
        <dbReference type="EMBL" id="CAK7355106.1"/>
    </source>
</evidence>
<dbReference type="GO" id="GO:0009678">
    <property type="term" value="F:diphosphate hydrolysis-driven proton transmembrane transporter activity"/>
    <property type="evidence" value="ECO:0007669"/>
    <property type="project" value="UniProtKB-EC"/>
</dbReference>
<evidence type="ECO:0000256" key="3">
    <source>
        <dbReference type="ARBA" id="ARBA00022448"/>
    </source>
</evidence>
<dbReference type="GO" id="GO:0006364">
    <property type="term" value="P:rRNA processing"/>
    <property type="evidence" value="ECO:0007669"/>
    <property type="project" value="InterPro"/>
</dbReference>
<evidence type="ECO:0000256" key="4">
    <source>
        <dbReference type="ARBA" id="ARBA00022692"/>
    </source>
</evidence>
<comment type="caution">
    <text evidence="13">The sequence shown here is derived from an EMBL/GenBank/DDBJ whole genome shotgun (WGS) entry which is preliminary data.</text>
</comment>
<reference evidence="13 14" key="1">
    <citation type="submission" date="2024-01" db="EMBL/GenBank/DDBJ databases">
        <authorList>
            <person name="Waweru B."/>
        </authorList>
    </citation>
    <scope>NUCLEOTIDE SEQUENCE [LARGE SCALE GENOMIC DNA]</scope>
</reference>
<comment type="subcellular location">
    <subcellularLocation>
        <location evidence="1">Endomembrane system</location>
        <topology evidence="1">Multi-pass membrane protein</topology>
    </subcellularLocation>
</comment>
<keyword evidence="3" id="KW-0813">Transport</keyword>
<protein>
    <recommendedName>
        <fullName evidence="2">H(+)-exporting diphosphatase</fullName>
        <ecNumber evidence="2">7.1.3.1</ecNumber>
    </recommendedName>
</protein>
<dbReference type="GO" id="GO:0032040">
    <property type="term" value="C:small-subunit processome"/>
    <property type="evidence" value="ECO:0007669"/>
    <property type="project" value="InterPro"/>
</dbReference>
<dbReference type="Pfam" id="PF08625">
    <property type="entry name" value="Utp13"/>
    <property type="match status" value="1"/>
</dbReference>
<keyword evidence="5" id="KW-0460">Magnesium</keyword>
<keyword evidence="9 11" id="KW-0472">Membrane</keyword>
<evidence type="ECO:0000256" key="6">
    <source>
        <dbReference type="ARBA" id="ARBA00022967"/>
    </source>
</evidence>
<dbReference type="PANTHER" id="PTHR31998">
    <property type="entry name" value="K(+)-INSENSITIVE PYROPHOSPHATE-ENERGIZED PROTON PUMP"/>
    <property type="match status" value="1"/>
</dbReference>
<evidence type="ECO:0000256" key="10">
    <source>
        <dbReference type="SAM" id="MobiDB-lite"/>
    </source>
</evidence>
<organism evidence="13 14">
    <name type="scientific">Dovyalis caffra</name>
    <dbReference type="NCBI Taxonomy" id="77055"/>
    <lineage>
        <taxon>Eukaryota</taxon>
        <taxon>Viridiplantae</taxon>
        <taxon>Streptophyta</taxon>
        <taxon>Embryophyta</taxon>
        <taxon>Tracheophyta</taxon>
        <taxon>Spermatophyta</taxon>
        <taxon>Magnoliopsida</taxon>
        <taxon>eudicotyledons</taxon>
        <taxon>Gunneridae</taxon>
        <taxon>Pentapetalae</taxon>
        <taxon>rosids</taxon>
        <taxon>fabids</taxon>
        <taxon>Malpighiales</taxon>
        <taxon>Salicaceae</taxon>
        <taxon>Flacourtieae</taxon>
        <taxon>Dovyalis</taxon>
    </lineage>
</organism>
<evidence type="ECO:0000256" key="11">
    <source>
        <dbReference type="SAM" id="Phobius"/>
    </source>
</evidence>
<evidence type="ECO:0000313" key="14">
    <source>
        <dbReference type="Proteomes" id="UP001314170"/>
    </source>
</evidence>
<name>A0AAV1SNL0_9ROSI</name>
<feature type="region of interest" description="Disordered" evidence="10">
    <location>
        <begin position="151"/>
        <end position="173"/>
    </location>
</feature>
<dbReference type="InterPro" id="IPR004131">
    <property type="entry name" value="PPase-energised_H-pump"/>
</dbReference>
<evidence type="ECO:0000256" key="9">
    <source>
        <dbReference type="ARBA" id="ARBA00023136"/>
    </source>
</evidence>
<evidence type="ECO:0000259" key="12">
    <source>
        <dbReference type="Pfam" id="PF08625"/>
    </source>
</evidence>
<evidence type="ECO:0000256" key="1">
    <source>
        <dbReference type="ARBA" id="ARBA00004127"/>
    </source>
</evidence>
<feature type="transmembrane region" description="Helical" evidence="11">
    <location>
        <begin position="33"/>
        <end position="56"/>
    </location>
</feature>
<keyword evidence="14" id="KW-1185">Reference proteome</keyword>
<sequence length="322" mass="35765">MHTRKPTGLNKSVGPTVASTYEPTHKLARLQELLLLCVLLLVSSLVVIILLAFPIACDLEMVSNDYTSINVYVRVVCMLYHYLIQVPAGRRKAAIRWTKLSEFLIRSFGELLEGLIPYSQRHFSRIDRLVRSTFLLDYTLNGMPSKNLLQKLKEKAPSKKRKSNKSKDSSRKKVKSTSYTSLAPISVFYSGEVNELKLGFMAYLALTIDCSIVQVHASVGSAALKMVKEVRRQFNTIPGLMEGTAKPNCANCVKISTDASLREMIPPGPLVMLTPLITRTLFGVETLAVVLAGALIYNSCICSLQYFDSHYLQISGCSTCLC</sequence>
<dbReference type="Pfam" id="PF03030">
    <property type="entry name" value="H_PPase"/>
    <property type="match status" value="1"/>
</dbReference>